<evidence type="ECO:0000313" key="1">
    <source>
        <dbReference type="EMBL" id="SEH07292.1"/>
    </source>
</evidence>
<evidence type="ECO:0008006" key="3">
    <source>
        <dbReference type="Google" id="ProtNLM"/>
    </source>
</evidence>
<accession>A0A1H6FB27</accession>
<evidence type="ECO:0000313" key="2">
    <source>
        <dbReference type="Proteomes" id="UP000236724"/>
    </source>
</evidence>
<sequence>MSMKCCCLSFLKGGLLGLLLLLPSLPQAELVIRESYVKAVLLFNFTRYTQWPESVFQAIGSPYRICVLGQDTFENALTELDAAVEGETIREREIEILRIESIEQTQSCQVLFIAELKNYTLQEVFAYIRDYPILSVGNGEDFILEGGMIAYYQQGTKVRFAVNPQAVNEAKLKISANLLQLARIINRQ</sequence>
<organism evidence="1 2">
    <name type="scientific">Candidatus Venteria ishoeyi</name>
    <dbReference type="NCBI Taxonomy" id="1899563"/>
    <lineage>
        <taxon>Bacteria</taxon>
        <taxon>Pseudomonadati</taxon>
        <taxon>Pseudomonadota</taxon>
        <taxon>Gammaproteobacteria</taxon>
        <taxon>Thiotrichales</taxon>
        <taxon>Thiotrichaceae</taxon>
        <taxon>Venteria</taxon>
    </lineage>
</organism>
<gene>
    <name evidence="1" type="ORF">MBHS_03167</name>
</gene>
<dbReference type="Pfam" id="PF13689">
    <property type="entry name" value="DUF4154"/>
    <property type="match status" value="1"/>
</dbReference>
<dbReference type="AlphaFoldDB" id="A0A1H6FB27"/>
<protein>
    <recommendedName>
        <fullName evidence="3">DUF4154 domain-containing protein</fullName>
    </recommendedName>
</protein>
<dbReference type="InterPro" id="IPR025293">
    <property type="entry name" value="YfiR/HmsC-like"/>
</dbReference>
<reference evidence="1 2" key="1">
    <citation type="submission" date="2016-10" db="EMBL/GenBank/DDBJ databases">
        <authorList>
            <person name="de Groot N.N."/>
        </authorList>
    </citation>
    <scope>NUCLEOTIDE SEQUENCE [LARGE SCALE GENOMIC DNA]</scope>
    <source>
        <strain evidence="1">MBHS1</strain>
    </source>
</reference>
<proteinExistence type="predicted"/>
<keyword evidence="2" id="KW-1185">Reference proteome</keyword>
<dbReference type="RefSeq" id="WP_177428523.1">
    <property type="nucleotide sequence ID" value="NZ_FMSV02000528.1"/>
</dbReference>
<dbReference type="EMBL" id="FMSV02000528">
    <property type="protein sequence ID" value="SEH07292.1"/>
    <property type="molecule type" value="Genomic_DNA"/>
</dbReference>
<dbReference type="Proteomes" id="UP000236724">
    <property type="component" value="Unassembled WGS sequence"/>
</dbReference>
<name>A0A1H6FB27_9GAMM</name>